<accession>A0ABD7ISF0</accession>
<feature type="chain" id="PRO_5044727875" description="Alpha/beta hydrolase" evidence="1">
    <location>
        <begin position="27"/>
        <end position="70"/>
    </location>
</feature>
<organism evidence="3 5">
    <name type="scientific">Lactiplantibacillus pentosus</name>
    <name type="common">Lactobacillus pentosus</name>
    <dbReference type="NCBI Taxonomy" id="1589"/>
    <lineage>
        <taxon>Bacteria</taxon>
        <taxon>Bacillati</taxon>
        <taxon>Bacillota</taxon>
        <taxon>Bacilli</taxon>
        <taxon>Lactobacillales</taxon>
        <taxon>Lactobacillaceae</taxon>
        <taxon>Lactiplantibacillus</taxon>
    </lineage>
</organism>
<protein>
    <recommendedName>
        <fullName evidence="6">Alpha/beta hydrolase</fullName>
    </recommendedName>
</protein>
<dbReference type="EMBL" id="PVOB01000036">
    <property type="protein sequence ID" value="PRO95725.1"/>
    <property type="molecule type" value="Genomic_DNA"/>
</dbReference>
<comment type="caution">
    <text evidence="3">The sequence shown here is derived from an EMBL/GenBank/DDBJ whole genome shotgun (WGS) entry which is preliminary data.</text>
</comment>
<evidence type="ECO:0000313" key="5">
    <source>
        <dbReference type="Proteomes" id="UP000276249"/>
    </source>
</evidence>
<reference evidence="2 4" key="1">
    <citation type="submission" date="2018-03" db="EMBL/GenBank/DDBJ databases">
        <title>Draft Genome Sequences of six Lactobacillus pentosus Strains Isolated from Brines of Traditionally Fermented Spanish-Style Green Table Olives.</title>
        <authorList>
            <person name="Calero-Delgado B."/>
            <person name="Martin-Platero A.M."/>
            <person name="Perez-Pulido A.J."/>
            <person name="Benitez-Cabello A."/>
            <person name="Casimiro-Soriguer C.S."/>
            <person name="Martinez-Bueno M."/>
            <person name="Arroyo-Lopez F.N."/>
            <person name="Rodriguez-Gomez F."/>
            <person name="Bautista-Gallego J."/>
            <person name="Garrido-Fernandez A."/>
            <person name="Jimenez-Diaz R."/>
        </authorList>
    </citation>
    <scope>NUCLEOTIDE SEQUENCE [LARGE SCALE GENOMIC DNA]</scope>
    <source>
        <strain evidence="2 4">IG2</strain>
    </source>
</reference>
<gene>
    <name evidence="2" type="ORF">C6Y08_03210</name>
    <name evidence="3" type="ORF">D6U18_04130</name>
</gene>
<dbReference type="RefSeq" id="WP_105922504.1">
    <property type="nucleotide sequence ID" value="NZ_JAHKRU010000048.1"/>
</dbReference>
<reference evidence="3 5" key="2">
    <citation type="submission" date="2018-10" db="EMBL/GenBank/DDBJ databases">
        <title>Genome sequences of five Lactobacillus pentosus strains isolated from brines of traditionally fermented spanish-style green table olives and differences between them.</title>
        <authorList>
            <person name="Jimenez Diaz R."/>
        </authorList>
    </citation>
    <scope>NUCLEOTIDE SEQUENCE [LARGE SCALE GENOMIC DNA]</scope>
    <source>
        <strain evidence="3 5">IG10</strain>
    </source>
</reference>
<evidence type="ECO:0008006" key="6">
    <source>
        <dbReference type="Google" id="ProtNLM"/>
    </source>
</evidence>
<feature type="signal peptide" evidence="1">
    <location>
        <begin position="1"/>
        <end position="26"/>
    </location>
</feature>
<sequence>MRNKPFLIALLLSLIILFISANKTLAASGNIDQYRVAGQTTYVYAKNQQRFSGHQRRPLVLFMHGTGGEP</sequence>
<dbReference type="Proteomes" id="UP000276249">
    <property type="component" value="Unassembled WGS sequence"/>
</dbReference>
<dbReference type="Proteomes" id="UP000238378">
    <property type="component" value="Unassembled WGS sequence"/>
</dbReference>
<evidence type="ECO:0000313" key="2">
    <source>
        <dbReference type="EMBL" id="PRO95725.1"/>
    </source>
</evidence>
<name>A0ABD7ISF0_LACPE</name>
<keyword evidence="4" id="KW-1185">Reference proteome</keyword>
<keyword evidence="1" id="KW-0732">Signal</keyword>
<evidence type="ECO:0000313" key="4">
    <source>
        <dbReference type="Proteomes" id="UP000238378"/>
    </source>
</evidence>
<evidence type="ECO:0000313" key="3">
    <source>
        <dbReference type="EMBL" id="RMW50223.1"/>
    </source>
</evidence>
<dbReference type="AlphaFoldDB" id="A0ABD7ISF0"/>
<dbReference type="EMBL" id="RDCJ01000042">
    <property type="protein sequence ID" value="RMW50223.1"/>
    <property type="molecule type" value="Genomic_DNA"/>
</dbReference>
<evidence type="ECO:0000256" key="1">
    <source>
        <dbReference type="SAM" id="SignalP"/>
    </source>
</evidence>
<proteinExistence type="predicted"/>